<evidence type="ECO:0000313" key="3">
    <source>
        <dbReference type="Proteomes" id="UP000196778"/>
    </source>
</evidence>
<feature type="compositionally biased region" description="Gly residues" evidence="1">
    <location>
        <begin position="1"/>
        <end position="10"/>
    </location>
</feature>
<gene>
    <name evidence="2" type="ORF">FM119_02030</name>
</gene>
<feature type="region of interest" description="Disordered" evidence="1">
    <location>
        <begin position="1"/>
        <end position="46"/>
    </location>
</feature>
<reference evidence="3" key="1">
    <citation type="submission" date="2017-02" db="EMBL/GenBank/DDBJ databases">
        <authorList>
            <person name="Dridi B."/>
        </authorList>
    </citation>
    <scope>NUCLEOTIDE SEQUENCE [LARGE SCALE GENOMIC DNA]</scope>
    <source>
        <strain evidence="3">EB411</strain>
    </source>
</reference>
<feature type="compositionally biased region" description="Gly residues" evidence="1">
    <location>
        <begin position="37"/>
        <end position="46"/>
    </location>
</feature>
<accession>A0A1R4IJ70</accession>
<sequence>MYSILGGGEGAMRPQGPYGCRTTGRTTRDDHGMNPRDGGGLSPGRP</sequence>
<evidence type="ECO:0000256" key="1">
    <source>
        <dbReference type="SAM" id="MobiDB-lite"/>
    </source>
</evidence>
<dbReference type="AlphaFoldDB" id="A0A1R4IJ70"/>
<keyword evidence="3" id="KW-1185">Reference proteome</keyword>
<protein>
    <submittedName>
        <fullName evidence="2">Uncharacterized protein</fullName>
    </submittedName>
</protein>
<name>A0A1R4IJ70_9MICO</name>
<proteinExistence type="predicted"/>
<dbReference type="Proteomes" id="UP000196778">
    <property type="component" value="Unassembled WGS sequence"/>
</dbReference>
<evidence type="ECO:0000313" key="2">
    <source>
        <dbReference type="EMBL" id="SJN19765.1"/>
    </source>
</evidence>
<dbReference type="EMBL" id="FUKR01000011">
    <property type="protein sequence ID" value="SJN19765.1"/>
    <property type="molecule type" value="Genomic_DNA"/>
</dbReference>
<organism evidence="2 3">
    <name type="scientific">Mycetocola reblochoni REB411</name>
    <dbReference type="NCBI Taxonomy" id="1255698"/>
    <lineage>
        <taxon>Bacteria</taxon>
        <taxon>Bacillati</taxon>
        <taxon>Actinomycetota</taxon>
        <taxon>Actinomycetes</taxon>
        <taxon>Micrococcales</taxon>
        <taxon>Microbacteriaceae</taxon>
        <taxon>Mycetocola</taxon>
    </lineage>
</organism>